<dbReference type="SUPFAM" id="SSF109604">
    <property type="entry name" value="HD-domain/PDEase-like"/>
    <property type="match status" value="1"/>
</dbReference>
<dbReference type="Pfam" id="PF08668">
    <property type="entry name" value="HDOD"/>
    <property type="match status" value="1"/>
</dbReference>
<dbReference type="InterPro" id="IPR052340">
    <property type="entry name" value="RNase_Y/CdgJ"/>
</dbReference>
<evidence type="ECO:0000313" key="3">
    <source>
        <dbReference type="Proteomes" id="UP001254165"/>
    </source>
</evidence>
<dbReference type="InterPro" id="IPR003607">
    <property type="entry name" value="HD/PDEase_dom"/>
</dbReference>
<feature type="domain" description="HDOD" evidence="1">
    <location>
        <begin position="18"/>
        <end position="211"/>
    </location>
</feature>
<dbReference type="CDD" id="cd00077">
    <property type="entry name" value="HDc"/>
    <property type="match status" value="1"/>
</dbReference>
<dbReference type="PROSITE" id="PS51833">
    <property type="entry name" value="HDOD"/>
    <property type="match status" value="1"/>
</dbReference>
<dbReference type="InterPro" id="IPR013976">
    <property type="entry name" value="HDOD"/>
</dbReference>
<proteinExistence type="predicted"/>
<keyword evidence="3" id="KW-1185">Reference proteome</keyword>
<dbReference type="PANTHER" id="PTHR33525:SF3">
    <property type="entry name" value="RIBONUCLEASE Y"/>
    <property type="match status" value="1"/>
</dbReference>
<protein>
    <submittedName>
        <fullName evidence="2">HDOD domain-containing protein</fullName>
    </submittedName>
</protein>
<comment type="caution">
    <text evidence="2">The sequence shown here is derived from an EMBL/GenBank/DDBJ whole genome shotgun (WGS) entry which is preliminary data.</text>
</comment>
<dbReference type="EMBL" id="JAUHMF010000001">
    <property type="protein sequence ID" value="MDT8897633.1"/>
    <property type="molecule type" value="Genomic_DNA"/>
</dbReference>
<reference evidence="2 3" key="1">
    <citation type="submission" date="2023-07" db="EMBL/GenBank/DDBJ databases">
        <title>Novel species of Thermanaerothrix with wide hydrolytic capabilities.</title>
        <authorList>
            <person name="Zayulina K.S."/>
            <person name="Podosokorskaya O.A."/>
            <person name="Elcheninov A.G."/>
        </authorList>
    </citation>
    <scope>NUCLEOTIDE SEQUENCE [LARGE SCALE GENOMIC DNA]</scope>
    <source>
        <strain evidence="2 3">4228-RoL</strain>
    </source>
</reference>
<accession>A0ABU3NN81</accession>
<organism evidence="2 3">
    <name type="scientific">Thermanaerothrix solaris</name>
    <dbReference type="NCBI Taxonomy" id="3058434"/>
    <lineage>
        <taxon>Bacteria</taxon>
        <taxon>Bacillati</taxon>
        <taxon>Chloroflexota</taxon>
        <taxon>Anaerolineae</taxon>
        <taxon>Anaerolineales</taxon>
        <taxon>Anaerolineaceae</taxon>
        <taxon>Thermanaerothrix</taxon>
    </lineage>
</organism>
<dbReference type="Gene3D" id="1.10.3210.10">
    <property type="entry name" value="Hypothetical protein af1432"/>
    <property type="match status" value="1"/>
</dbReference>
<dbReference type="Proteomes" id="UP001254165">
    <property type="component" value="Unassembled WGS sequence"/>
</dbReference>
<sequence>MTSPRFNLEVLLRRIGDLPPLSQAVNKALELIRNPKSNLAEVANVLALDQSMASLILRWANSAYYSPIQPIKTVHQAVAYLGQNAVQSLILTASVAALMDRPVPGYRLDRGELWKHAVGVAGGARLAAQHLGPQVAEEAYHAGLLCDIGKLAFEVLLRTLDPFEGSWQQIPFDYLERHYFGVDHATLGGELARRWNLPSPLPEAIAFHHRPSLAGDGIVLAAAVHVADAAMMMFGIGLGRDGLQYQLDLRAFQVLGLDEGFFDYMLPRVSALIEEAEHYIGLMRRG</sequence>
<name>A0ABU3NN81_9CHLR</name>
<dbReference type="RefSeq" id="WP_315624296.1">
    <property type="nucleotide sequence ID" value="NZ_JAUHMF010000001.1"/>
</dbReference>
<dbReference type="PANTHER" id="PTHR33525">
    <property type="match status" value="1"/>
</dbReference>
<evidence type="ECO:0000313" key="2">
    <source>
        <dbReference type="EMBL" id="MDT8897633.1"/>
    </source>
</evidence>
<evidence type="ECO:0000259" key="1">
    <source>
        <dbReference type="PROSITE" id="PS51833"/>
    </source>
</evidence>
<gene>
    <name evidence="2" type="ORF">QYE77_05090</name>
</gene>